<dbReference type="Proteomes" id="UP000307461">
    <property type="component" value="Segment"/>
</dbReference>
<sequence length="136" mass="13847">MYSYDKSLLASYTLGTAGAVTFGTTPATTLPVSAIAELSHDASRVVEGAVVLGISAIYTSGTGTISVGDGTTADRYGVFTVDSTSTPGGPLKGKLVLTEEGYHMGVSNDVNTPQVFVLTYSGDAVLAAAQVTVGRY</sequence>
<gene>
    <name evidence="1" type="ORF">PTXU04_00012</name>
</gene>
<reference evidence="1 2" key="1">
    <citation type="submission" date="2019-01" db="EMBL/GenBank/DDBJ databases">
        <title>Still something new to discover - new insights into E. coli phage diversity and taxonomy.</title>
        <authorList>
            <person name="Korf I.H.E."/>
            <person name="Adriaennsens E."/>
            <person name="Dreiseikelmann B."/>
            <person name="Kropinski A."/>
            <person name="Nimtz M."/>
            <person name="Meier-Kolthoff J.P."/>
            <person name="Rohde M."/>
            <person name="van Raaij M."/>
            <person name="Wittmann J."/>
        </authorList>
    </citation>
    <scope>NUCLEOTIDE SEQUENCE [LARGE SCALE GENOMIC DNA]</scope>
</reference>
<dbReference type="EMBL" id="MK373772">
    <property type="protein sequence ID" value="QBQ76626.1"/>
    <property type="molecule type" value="Genomic_DNA"/>
</dbReference>
<evidence type="ECO:0000313" key="2">
    <source>
        <dbReference type="Proteomes" id="UP000307461"/>
    </source>
</evidence>
<protein>
    <submittedName>
        <fullName evidence="1">Uncharacterized protein</fullName>
    </submittedName>
</protein>
<name>A0A482MSR9_9CAUD</name>
<organism evidence="1 2">
    <name type="scientific">Escherichia phage PTXU04</name>
    <dbReference type="NCBI Taxonomy" id="2508206"/>
    <lineage>
        <taxon>Viruses</taxon>
        <taxon>Duplodnaviria</taxon>
        <taxon>Heunggongvirae</taxon>
        <taxon>Uroviricota</taxon>
        <taxon>Caudoviricetes</taxon>
        <taxon>Xuquatrovirus</taxon>
        <taxon>Xuquatrovirus PTXU04</taxon>
    </lineage>
</organism>
<keyword evidence="2" id="KW-1185">Reference proteome</keyword>
<accession>A0A482MSR9</accession>
<proteinExistence type="predicted"/>
<evidence type="ECO:0000313" key="1">
    <source>
        <dbReference type="EMBL" id="QBQ76626.1"/>
    </source>
</evidence>